<organism evidence="4 5">
    <name type="scientific">Clostridium isatidis</name>
    <dbReference type="NCBI Taxonomy" id="182773"/>
    <lineage>
        <taxon>Bacteria</taxon>
        <taxon>Bacillati</taxon>
        <taxon>Bacillota</taxon>
        <taxon>Clostridia</taxon>
        <taxon>Eubacteriales</taxon>
        <taxon>Clostridiaceae</taxon>
        <taxon>Clostridium</taxon>
    </lineage>
</organism>
<name>A0A343JEU2_9CLOT</name>
<dbReference type="RefSeq" id="WP_119866175.1">
    <property type="nucleotide sequence ID" value="NZ_CP016786.1"/>
</dbReference>
<keyword evidence="5" id="KW-1185">Reference proteome</keyword>
<protein>
    <submittedName>
        <fullName evidence="4">Peptidase M23</fullName>
    </submittedName>
</protein>
<dbReference type="PANTHER" id="PTHR21666">
    <property type="entry name" value="PEPTIDASE-RELATED"/>
    <property type="match status" value="1"/>
</dbReference>
<sequence length="243" mass="27079">MDQIKKDKIKNFFRKEGFYLVLFLCLCIIATVTVVTVRKNNALNESSKVEDEFSLNIEDRTTSEIQKQNADRVENESNEELAENTTEELASGDDLNVSAGTNYEVVFNNPLEGEISREYTYPKPQQLADGTLRNIRGIDIRASVGTEVKAAAEGEVKEVGNKVEDGTYIVIAHANGLYTKYSNLSQDTRVNVGDKVTEETVIGTVGNTSKIFTNEEFGEHLNLQVFDSNGKDLDPTAYFTLNQ</sequence>
<feature type="domain" description="M23ase beta-sheet core" evidence="3">
    <location>
        <begin position="135"/>
        <end position="235"/>
    </location>
</feature>
<evidence type="ECO:0000256" key="2">
    <source>
        <dbReference type="SAM" id="Phobius"/>
    </source>
</evidence>
<dbReference type="Pfam" id="PF01551">
    <property type="entry name" value="Peptidase_M23"/>
    <property type="match status" value="1"/>
</dbReference>
<evidence type="ECO:0000259" key="3">
    <source>
        <dbReference type="Pfam" id="PF01551"/>
    </source>
</evidence>
<dbReference type="KEGG" id="cia:BEN51_11340"/>
<dbReference type="OrthoDB" id="9801106at2"/>
<feature type="region of interest" description="Disordered" evidence="1">
    <location>
        <begin position="66"/>
        <end position="95"/>
    </location>
</feature>
<dbReference type="InterPro" id="IPR011055">
    <property type="entry name" value="Dup_hybrid_motif"/>
</dbReference>
<proteinExistence type="predicted"/>
<dbReference type="InterPro" id="IPR016047">
    <property type="entry name" value="M23ase_b-sheet_dom"/>
</dbReference>
<feature type="compositionally biased region" description="Acidic residues" evidence="1">
    <location>
        <begin position="76"/>
        <end position="86"/>
    </location>
</feature>
<dbReference type="Proteomes" id="UP000264883">
    <property type="component" value="Chromosome"/>
</dbReference>
<keyword evidence="2" id="KW-1133">Transmembrane helix</keyword>
<keyword evidence="2" id="KW-0472">Membrane</keyword>
<feature type="transmembrane region" description="Helical" evidence="2">
    <location>
        <begin position="18"/>
        <end position="37"/>
    </location>
</feature>
<evidence type="ECO:0000313" key="5">
    <source>
        <dbReference type="Proteomes" id="UP000264883"/>
    </source>
</evidence>
<dbReference type="EMBL" id="CP016786">
    <property type="protein sequence ID" value="ASW44050.1"/>
    <property type="molecule type" value="Genomic_DNA"/>
</dbReference>
<dbReference type="InterPro" id="IPR050570">
    <property type="entry name" value="Cell_wall_metabolism_enzyme"/>
</dbReference>
<dbReference type="SUPFAM" id="SSF51261">
    <property type="entry name" value="Duplicated hybrid motif"/>
    <property type="match status" value="1"/>
</dbReference>
<dbReference type="Gene3D" id="2.70.70.10">
    <property type="entry name" value="Glucose Permease (Domain IIA)"/>
    <property type="match status" value="1"/>
</dbReference>
<evidence type="ECO:0000313" key="4">
    <source>
        <dbReference type="EMBL" id="ASW44050.1"/>
    </source>
</evidence>
<gene>
    <name evidence="4" type="ORF">BEN51_11340</name>
</gene>
<dbReference type="CDD" id="cd12797">
    <property type="entry name" value="M23_peptidase"/>
    <property type="match status" value="1"/>
</dbReference>
<dbReference type="GO" id="GO:0004222">
    <property type="term" value="F:metalloendopeptidase activity"/>
    <property type="evidence" value="ECO:0007669"/>
    <property type="project" value="TreeGrafter"/>
</dbReference>
<accession>A0A343JEU2</accession>
<keyword evidence="2" id="KW-0812">Transmembrane</keyword>
<dbReference type="AlphaFoldDB" id="A0A343JEU2"/>
<reference evidence="4 5" key="1">
    <citation type="submission" date="2016-08" db="EMBL/GenBank/DDBJ databases">
        <title>Complete Genome Sequence Of The Indigo Reducing Clostridium isatidis DSM15098.</title>
        <authorList>
            <person name="Little G.T."/>
            <person name="Minton N.P."/>
        </authorList>
    </citation>
    <scope>NUCLEOTIDE SEQUENCE [LARGE SCALE GENOMIC DNA]</scope>
    <source>
        <strain evidence="4 5">DSM 15098</strain>
    </source>
</reference>
<evidence type="ECO:0000256" key="1">
    <source>
        <dbReference type="SAM" id="MobiDB-lite"/>
    </source>
</evidence>
<dbReference type="PANTHER" id="PTHR21666:SF270">
    <property type="entry name" value="MUREIN HYDROLASE ACTIVATOR ENVC"/>
    <property type="match status" value="1"/>
</dbReference>